<name>A0A1F8B4S7_9BACT</name>
<keyword evidence="1" id="KW-0812">Transmembrane</keyword>
<protein>
    <submittedName>
        <fullName evidence="2">Uncharacterized protein</fullName>
    </submittedName>
</protein>
<comment type="caution">
    <text evidence="2">The sequence shown here is derived from an EMBL/GenBank/DDBJ whole genome shotgun (WGS) entry which is preliminary data.</text>
</comment>
<keyword evidence="1" id="KW-0472">Membrane</keyword>
<organism evidence="2 3">
    <name type="scientific">Candidatus Woesebacteria bacterium RIFCSPLOWO2_01_FULL_39_10</name>
    <dbReference type="NCBI Taxonomy" id="1802516"/>
    <lineage>
        <taxon>Bacteria</taxon>
        <taxon>Candidatus Woeseibacteriota</taxon>
    </lineage>
</organism>
<gene>
    <name evidence="2" type="ORF">A3A75_05115</name>
</gene>
<keyword evidence="1" id="KW-1133">Transmembrane helix</keyword>
<accession>A0A1F8B4S7</accession>
<proteinExistence type="predicted"/>
<dbReference type="EMBL" id="MGHC01000027">
    <property type="protein sequence ID" value="OGM59026.1"/>
    <property type="molecule type" value="Genomic_DNA"/>
</dbReference>
<evidence type="ECO:0000256" key="1">
    <source>
        <dbReference type="SAM" id="Phobius"/>
    </source>
</evidence>
<evidence type="ECO:0000313" key="2">
    <source>
        <dbReference type="EMBL" id="OGM59026.1"/>
    </source>
</evidence>
<evidence type="ECO:0000313" key="3">
    <source>
        <dbReference type="Proteomes" id="UP000179018"/>
    </source>
</evidence>
<feature type="transmembrane region" description="Helical" evidence="1">
    <location>
        <begin position="7"/>
        <end position="28"/>
    </location>
</feature>
<dbReference type="AlphaFoldDB" id="A0A1F8B4S7"/>
<dbReference type="Proteomes" id="UP000179018">
    <property type="component" value="Unassembled WGS sequence"/>
</dbReference>
<reference evidence="2 3" key="1">
    <citation type="journal article" date="2016" name="Nat. Commun.">
        <title>Thousands of microbial genomes shed light on interconnected biogeochemical processes in an aquifer system.</title>
        <authorList>
            <person name="Anantharaman K."/>
            <person name="Brown C.T."/>
            <person name="Hug L.A."/>
            <person name="Sharon I."/>
            <person name="Castelle C.J."/>
            <person name="Probst A.J."/>
            <person name="Thomas B.C."/>
            <person name="Singh A."/>
            <person name="Wilkins M.J."/>
            <person name="Karaoz U."/>
            <person name="Brodie E.L."/>
            <person name="Williams K.H."/>
            <person name="Hubbard S.S."/>
            <person name="Banfield J.F."/>
        </authorList>
    </citation>
    <scope>NUCLEOTIDE SEQUENCE [LARGE SCALE GENOMIC DNA]</scope>
</reference>
<sequence>MVNLKKNFILSIILAFTLISFVILSLVYKLPVSTGAPDSPLTKNLYYKGLLNKLYLRMPRDCGFWGCVTPDYFPFLRDSLVKKVNASNFKYAGFGCSNNIPLSCSTGAYIYQDGKNVIIADSIVQGSDLQSLTFKGNIAYDVNNVYDDGIIHVSDPSSYQKLICRFYQDKTFVYSEYGRQIQKDYKYFETQPITTSDKFRLLVEREQDCFSGKPIAEDDKSVYALQSGGGLIVRPK</sequence>